<organism evidence="8 9">
    <name type="scientific">Roseburia faecis</name>
    <dbReference type="NCBI Taxonomy" id="301302"/>
    <lineage>
        <taxon>Bacteria</taxon>
        <taxon>Bacillati</taxon>
        <taxon>Bacillota</taxon>
        <taxon>Clostridia</taxon>
        <taxon>Lachnospirales</taxon>
        <taxon>Lachnospiraceae</taxon>
        <taxon>Roseburia</taxon>
    </lineage>
</organism>
<dbReference type="Gene3D" id="3.40.50.1400">
    <property type="match status" value="2"/>
</dbReference>
<keyword evidence="5" id="KW-0808">Transferase</keyword>
<reference evidence="8 9" key="1">
    <citation type="submission" date="2015-09" db="EMBL/GenBank/DDBJ databases">
        <authorList>
            <consortium name="Pathogen Informatics"/>
        </authorList>
    </citation>
    <scope>NUCLEOTIDE SEQUENCE [LARGE SCALE GENOMIC DNA]</scope>
    <source>
        <strain evidence="8 9">2789STDY5608863</strain>
    </source>
</reference>
<evidence type="ECO:0000259" key="7">
    <source>
        <dbReference type="Pfam" id="PF00590"/>
    </source>
</evidence>
<dbReference type="Gene3D" id="3.30.950.10">
    <property type="entry name" value="Methyltransferase, Cobalt-precorrin-4 Transmethylase, Domain 2"/>
    <property type="match status" value="1"/>
</dbReference>
<dbReference type="InterPro" id="IPR000878">
    <property type="entry name" value="4pyrrol_Mease"/>
</dbReference>
<dbReference type="Pfam" id="PF06180">
    <property type="entry name" value="CbiK"/>
    <property type="match status" value="1"/>
</dbReference>
<dbReference type="PANTHER" id="PTHR43467">
    <property type="entry name" value="COBALT-PRECORRIN-2 C(20)-METHYLTRANSFERASE"/>
    <property type="match status" value="1"/>
</dbReference>
<dbReference type="CDD" id="cd11645">
    <property type="entry name" value="Precorrin_2_C20_MT"/>
    <property type="match status" value="1"/>
</dbReference>
<evidence type="ECO:0000313" key="8">
    <source>
        <dbReference type="EMBL" id="CUM94544.1"/>
    </source>
</evidence>
<dbReference type="GO" id="GO:0030788">
    <property type="term" value="F:precorrin-2 C20-methyltransferase activity"/>
    <property type="evidence" value="ECO:0007669"/>
    <property type="project" value="InterPro"/>
</dbReference>
<dbReference type="Pfam" id="PF00590">
    <property type="entry name" value="TP_methylase"/>
    <property type="match status" value="1"/>
</dbReference>
<dbReference type="InterPro" id="IPR010388">
    <property type="entry name" value="Anaerobic_Co-chelatase"/>
</dbReference>
<dbReference type="SUPFAM" id="SSF53800">
    <property type="entry name" value="Chelatase"/>
    <property type="match status" value="1"/>
</dbReference>
<dbReference type="InterPro" id="IPR014777">
    <property type="entry name" value="4pyrrole_Mease_sub1"/>
</dbReference>
<dbReference type="EC" id="4.99.1.3" evidence="8"/>
<dbReference type="GO" id="GO:0016852">
    <property type="term" value="F:sirohydrochlorin cobaltochelatase activity"/>
    <property type="evidence" value="ECO:0007669"/>
    <property type="project" value="UniProtKB-EC"/>
</dbReference>
<evidence type="ECO:0000256" key="6">
    <source>
        <dbReference type="ARBA" id="ARBA00022691"/>
    </source>
</evidence>
<evidence type="ECO:0000256" key="2">
    <source>
        <dbReference type="ARBA" id="ARBA00005879"/>
    </source>
</evidence>
<dbReference type="EMBL" id="CYXV01000006">
    <property type="protein sequence ID" value="CUM94544.1"/>
    <property type="molecule type" value="Genomic_DNA"/>
</dbReference>
<evidence type="ECO:0000256" key="4">
    <source>
        <dbReference type="ARBA" id="ARBA00022603"/>
    </source>
</evidence>
<keyword evidence="6" id="KW-0949">S-adenosyl-L-methionine</keyword>
<dbReference type="AlphaFoldDB" id="A0A173SV37"/>
<proteinExistence type="inferred from homology"/>
<dbReference type="PANTHER" id="PTHR43467:SF2">
    <property type="entry name" value="COBALT-PRECORRIN-2 C(20)-METHYLTRANSFERASE"/>
    <property type="match status" value="1"/>
</dbReference>
<dbReference type="UniPathway" id="UPA00148"/>
<sequence>MKKAILIVSFGTTYPDTRQKNIAAITRQVRALYPDAVVEEAVSSTIVRNAMKKREHIEAKSPTEALESMKKQGVTHVAVFPTHVIDGIENHRLKEAAKKYASAFEQIAVADALLAKPQDYEDVAKALWESLKEEVGDFPLILMGHGTEHAADASYAMMEQSLRAYAKHEIYIATVEGSITIKDVIARMKSGLQSRQNGKVLLAPFMLVAGDHANNDMAGGMQDGEQPDADSFAGKLQAAGYQPECVIRGIGEYPAVREVYLTHLRQVTKKLFCDLRTKNRPGILYGIGVGPGDPKLMTIQALETIRGCDLIVLPAVSKEECYAYRIVEQVCPEIADMPLLCMPFPMIKDAQKLELAHKRIYDAVEDYLRQGLRVGMLTIGDPGIYSTYMYMHRCAADAGWEARIVSGVPSFCAVAARLGISLGEKDEEIHIIPAAYDMRESLGFHGTRIYMKSGKKLEELLRVLREAMQDKESRVHQDIYGISNCGMENEQVYYGLDELEQAKGYLTTVIVKEGI</sequence>
<accession>A0A173SV37</accession>
<comment type="pathway">
    <text evidence="1">Cofactor biosynthesis; adenosylcobalamin biosynthesis.</text>
</comment>
<evidence type="ECO:0000313" key="9">
    <source>
        <dbReference type="Proteomes" id="UP000095495"/>
    </source>
</evidence>
<evidence type="ECO:0000256" key="1">
    <source>
        <dbReference type="ARBA" id="ARBA00004953"/>
    </source>
</evidence>
<comment type="similarity">
    <text evidence="2">Belongs to the precorrin methyltransferase family.</text>
</comment>
<dbReference type="InterPro" id="IPR035996">
    <property type="entry name" value="4pyrrol_Methylase_sf"/>
</dbReference>
<dbReference type="GO" id="GO:0032259">
    <property type="term" value="P:methylation"/>
    <property type="evidence" value="ECO:0007669"/>
    <property type="project" value="UniProtKB-KW"/>
</dbReference>
<keyword evidence="3" id="KW-0169">Cobalamin biosynthesis</keyword>
<dbReference type="InterPro" id="IPR014776">
    <property type="entry name" value="4pyrrole_Mease_sub2"/>
</dbReference>
<dbReference type="GO" id="GO:0019251">
    <property type="term" value="P:anaerobic cobalamin biosynthetic process"/>
    <property type="evidence" value="ECO:0007669"/>
    <property type="project" value="InterPro"/>
</dbReference>
<dbReference type="CDD" id="cd03413">
    <property type="entry name" value="CbiK_C"/>
    <property type="match status" value="1"/>
</dbReference>
<keyword evidence="8" id="KW-0456">Lyase</keyword>
<dbReference type="InterPro" id="IPR012382">
    <property type="entry name" value="CobI/CbiL"/>
</dbReference>
<name>A0A173SV37_9FIRM</name>
<gene>
    <name evidence="8" type="primary">cbiK_2</name>
    <name evidence="8" type="ORF">ERS852420_01702</name>
</gene>
<dbReference type="Proteomes" id="UP000095495">
    <property type="component" value="Unassembled WGS sequence"/>
</dbReference>
<dbReference type="InterPro" id="IPR006364">
    <property type="entry name" value="CobI/CbiL/CobIJ_dom"/>
</dbReference>
<protein>
    <submittedName>
        <fullName evidence="8">Sirohydrochlorin cobaltochelatase</fullName>
        <ecNumber evidence="8">4.99.1.3</ecNumber>
    </submittedName>
</protein>
<feature type="domain" description="Tetrapyrrole methylase" evidence="7">
    <location>
        <begin position="284"/>
        <end position="493"/>
    </location>
</feature>
<dbReference type="RefSeq" id="WP_055262509.1">
    <property type="nucleotide sequence ID" value="NZ_CYXV01000006.1"/>
</dbReference>
<dbReference type="SUPFAM" id="SSF53790">
    <property type="entry name" value="Tetrapyrrole methylase"/>
    <property type="match status" value="1"/>
</dbReference>
<evidence type="ECO:0000256" key="3">
    <source>
        <dbReference type="ARBA" id="ARBA00022573"/>
    </source>
</evidence>
<keyword evidence="4" id="KW-0489">Methyltransferase</keyword>
<dbReference type="Gene3D" id="3.40.1010.10">
    <property type="entry name" value="Cobalt-precorrin-4 Transmethylase, Domain 1"/>
    <property type="match status" value="1"/>
</dbReference>
<dbReference type="NCBIfam" id="TIGR01467">
    <property type="entry name" value="cobI_cbiL"/>
    <property type="match status" value="1"/>
</dbReference>
<evidence type="ECO:0000256" key="5">
    <source>
        <dbReference type="ARBA" id="ARBA00022679"/>
    </source>
</evidence>